<keyword evidence="3" id="KW-0539">Nucleus</keyword>
<dbReference type="Gene3D" id="1.10.10.60">
    <property type="entry name" value="Homeodomain-like"/>
    <property type="match status" value="1"/>
</dbReference>
<evidence type="ECO:0000256" key="3">
    <source>
        <dbReference type="ARBA" id="ARBA00023242"/>
    </source>
</evidence>
<dbReference type="InterPro" id="IPR046955">
    <property type="entry name" value="PHR1-like"/>
</dbReference>
<protein>
    <submittedName>
        <fullName evidence="4">Uncharacterized protein</fullName>
    </submittedName>
</protein>
<dbReference type="InterPro" id="IPR009057">
    <property type="entry name" value="Homeodomain-like_sf"/>
</dbReference>
<evidence type="ECO:0000256" key="2">
    <source>
        <dbReference type="ARBA" id="ARBA00023163"/>
    </source>
</evidence>
<dbReference type="GO" id="GO:0003700">
    <property type="term" value="F:DNA-binding transcription factor activity"/>
    <property type="evidence" value="ECO:0007669"/>
    <property type="project" value="InterPro"/>
</dbReference>
<evidence type="ECO:0000256" key="1">
    <source>
        <dbReference type="ARBA" id="ARBA00023015"/>
    </source>
</evidence>
<dbReference type="GO" id="GO:0003677">
    <property type="term" value="F:DNA binding"/>
    <property type="evidence" value="ECO:0007669"/>
    <property type="project" value="InterPro"/>
</dbReference>
<proteinExistence type="predicted"/>
<dbReference type="NCBIfam" id="TIGR01557">
    <property type="entry name" value="myb_SHAQKYF"/>
    <property type="match status" value="1"/>
</dbReference>
<dbReference type="InterPro" id="IPR006447">
    <property type="entry name" value="Myb_dom_plants"/>
</dbReference>
<evidence type="ECO:0000313" key="4">
    <source>
        <dbReference type="EMBL" id="RLM60688.1"/>
    </source>
</evidence>
<sequence>MGGFERKGVRQYNGSEVPRMRWTEELHRQFVEAVECLGSQDRESRDYSFLKTLVHVVRQGFVVGGVHRAKEKENT</sequence>
<dbReference type="SUPFAM" id="SSF46689">
    <property type="entry name" value="Homeodomain-like"/>
    <property type="match status" value="1"/>
</dbReference>
<organism evidence="4 5">
    <name type="scientific">Panicum miliaceum</name>
    <name type="common">Proso millet</name>
    <name type="synonym">Broomcorn millet</name>
    <dbReference type="NCBI Taxonomy" id="4540"/>
    <lineage>
        <taxon>Eukaryota</taxon>
        <taxon>Viridiplantae</taxon>
        <taxon>Streptophyta</taxon>
        <taxon>Embryophyta</taxon>
        <taxon>Tracheophyta</taxon>
        <taxon>Spermatophyta</taxon>
        <taxon>Magnoliopsida</taxon>
        <taxon>Liliopsida</taxon>
        <taxon>Poales</taxon>
        <taxon>Poaceae</taxon>
        <taxon>PACMAD clade</taxon>
        <taxon>Panicoideae</taxon>
        <taxon>Panicodae</taxon>
        <taxon>Paniceae</taxon>
        <taxon>Panicinae</taxon>
        <taxon>Panicum</taxon>
        <taxon>Panicum sect. Panicum</taxon>
    </lineage>
</organism>
<keyword evidence="1" id="KW-0805">Transcription regulation</keyword>
<reference evidence="5" key="1">
    <citation type="journal article" date="2019" name="Nat. Commun.">
        <title>The genome of broomcorn millet.</title>
        <authorList>
            <person name="Zou C."/>
            <person name="Miki D."/>
            <person name="Li D."/>
            <person name="Tang Q."/>
            <person name="Xiao L."/>
            <person name="Rajput S."/>
            <person name="Deng P."/>
            <person name="Jia W."/>
            <person name="Huang R."/>
            <person name="Zhang M."/>
            <person name="Sun Y."/>
            <person name="Hu J."/>
            <person name="Fu X."/>
            <person name="Schnable P.S."/>
            <person name="Li F."/>
            <person name="Zhang H."/>
            <person name="Feng B."/>
            <person name="Zhu X."/>
            <person name="Liu R."/>
            <person name="Schnable J.C."/>
            <person name="Zhu J.-K."/>
            <person name="Zhang H."/>
        </authorList>
    </citation>
    <scope>NUCLEOTIDE SEQUENCE [LARGE SCALE GENOMIC DNA]</scope>
</reference>
<dbReference type="PANTHER" id="PTHR31314">
    <property type="entry name" value="MYB FAMILY TRANSCRIPTION FACTOR PHL7-LIKE"/>
    <property type="match status" value="1"/>
</dbReference>
<keyword evidence="2" id="KW-0804">Transcription</keyword>
<comment type="caution">
    <text evidence="4">The sequence shown here is derived from an EMBL/GenBank/DDBJ whole genome shotgun (WGS) entry which is preliminary data.</text>
</comment>
<name>A0A3L6PLI5_PANMI</name>
<dbReference type="OrthoDB" id="551907at2759"/>
<evidence type="ECO:0000313" key="5">
    <source>
        <dbReference type="Proteomes" id="UP000275267"/>
    </source>
</evidence>
<gene>
    <name evidence="4" type="ORF">C2845_PM14G07400</name>
</gene>
<accession>A0A3L6PLI5</accession>
<dbReference type="EMBL" id="PQIB02000016">
    <property type="protein sequence ID" value="RLM60688.1"/>
    <property type="molecule type" value="Genomic_DNA"/>
</dbReference>
<dbReference type="PANTHER" id="PTHR31314:SF113">
    <property type="entry name" value="MYB FAMILY TRANSCRIPTION FACTOR MPH1"/>
    <property type="match status" value="1"/>
</dbReference>
<dbReference type="Proteomes" id="UP000275267">
    <property type="component" value="Unassembled WGS sequence"/>
</dbReference>
<dbReference type="STRING" id="4540.A0A3L6PLI5"/>
<keyword evidence="5" id="KW-1185">Reference proteome</keyword>
<dbReference type="AlphaFoldDB" id="A0A3L6PLI5"/>